<dbReference type="Gene3D" id="3.30.420.40">
    <property type="match status" value="2"/>
</dbReference>
<proteinExistence type="predicted"/>
<dbReference type="GO" id="GO:0006040">
    <property type="term" value="P:amino sugar metabolic process"/>
    <property type="evidence" value="ECO:0007669"/>
    <property type="project" value="InterPro"/>
</dbReference>
<dbReference type="STRING" id="390640.SAMN04488034_10576"/>
<dbReference type="GO" id="GO:0009254">
    <property type="term" value="P:peptidoglycan turnover"/>
    <property type="evidence" value="ECO:0007669"/>
    <property type="project" value="InterPro"/>
</dbReference>
<dbReference type="Proteomes" id="UP000199448">
    <property type="component" value="Unassembled WGS sequence"/>
</dbReference>
<keyword evidence="1" id="KW-0808">Transferase</keyword>
<dbReference type="SUPFAM" id="SSF53067">
    <property type="entry name" value="Actin-like ATPase domain"/>
    <property type="match status" value="1"/>
</dbReference>
<sequence>MNFRAQRYRFTYTFSIKKLIFTLMNENNYNVLGIMSGTSLDGIDIALLNFQKNETWDYKILTAETIPYPEEWQKKLSEALFYNDLRLHNFNEEYTSYLAEVIHGFIQKHEIKDIDSVCSHGHTIKHEPENGFTLQIGNLPKLAKMLGHKVVCDFRVQDVDLGGQGAPLVPIGDELLFSEYDYCLNLGGFANISTNRNGTRIAYDICAVNTVLNFLANKLNLAYDRDGEIAASGKIEQGLLEKLNSLPYYQQNPPKSLGIEWVNSNILPFFEDTASVASALRTYTVHAGTQIAKELKGDETTKVLVTGGGAFNGYLIREIAERTKVEVVIPSADLVNFKEALIFGFLGVLKLRGEVNVLSSVTGASKDHSSGVIFEP</sequence>
<dbReference type="GO" id="GO:0016301">
    <property type="term" value="F:kinase activity"/>
    <property type="evidence" value="ECO:0007669"/>
    <property type="project" value="UniProtKB-KW"/>
</dbReference>
<accession>A0A1H5NQB3</accession>
<dbReference type="EMBL" id="FNUG01000005">
    <property type="protein sequence ID" value="SEF03785.1"/>
    <property type="molecule type" value="Genomic_DNA"/>
</dbReference>
<dbReference type="NCBIfam" id="NF007144">
    <property type="entry name" value="PRK09585.2-3"/>
    <property type="match status" value="1"/>
</dbReference>
<dbReference type="GO" id="GO:0005524">
    <property type="term" value="F:ATP binding"/>
    <property type="evidence" value="ECO:0007669"/>
    <property type="project" value="InterPro"/>
</dbReference>
<name>A0A1H5NQB3_9FLAO</name>
<reference evidence="1 2" key="1">
    <citation type="submission" date="2016-10" db="EMBL/GenBank/DDBJ databases">
        <authorList>
            <person name="de Groot N.N."/>
        </authorList>
    </citation>
    <scope>NUCLEOTIDE SEQUENCE [LARGE SCALE GENOMIC DNA]</scope>
    <source>
        <strain evidence="1 2">DSM 23553</strain>
    </source>
</reference>
<organism evidence="1 2">
    <name type="scientific">Salinimicrobium catena</name>
    <dbReference type="NCBI Taxonomy" id="390640"/>
    <lineage>
        <taxon>Bacteria</taxon>
        <taxon>Pseudomonadati</taxon>
        <taxon>Bacteroidota</taxon>
        <taxon>Flavobacteriia</taxon>
        <taxon>Flavobacteriales</taxon>
        <taxon>Flavobacteriaceae</taxon>
        <taxon>Salinimicrobium</taxon>
    </lineage>
</organism>
<keyword evidence="2" id="KW-1185">Reference proteome</keyword>
<evidence type="ECO:0000313" key="2">
    <source>
        <dbReference type="Proteomes" id="UP000199448"/>
    </source>
</evidence>
<dbReference type="PANTHER" id="PTHR30605:SF0">
    <property type="entry name" value="ANHYDRO-N-ACETYLMURAMIC ACID KINASE"/>
    <property type="match status" value="1"/>
</dbReference>
<dbReference type="InterPro" id="IPR043129">
    <property type="entry name" value="ATPase_NBD"/>
</dbReference>
<keyword evidence="1" id="KW-0418">Kinase</keyword>
<dbReference type="InterPro" id="IPR005338">
    <property type="entry name" value="Anhydro_N_Ac-Mur_kinase"/>
</dbReference>
<dbReference type="PANTHER" id="PTHR30605">
    <property type="entry name" value="ANHYDRO-N-ACETYLMURAMIC ACID KINASE"/>
    <property type="match status" value="1"/>
</dbReference>
<dbReference type="GO" id="GO:0016773">
    <property type="term" value="F:phosphotransferase activity, alcohol group as acceptor"/>
    <property type="evidence" value="ECO:0007669"/>
    <property type="project" value="InterPro"/>
</dbReference>
<dbReference type="Pfam" id="PF03702">
    <property type="entry name" value="AnmK"/>
    <property type="match status" value="1"/>
</dbReference>
<evidence type="ECO:0000313" key="1">
    <source>
        <dbReference type="EMBL" id="SEF03785.1"/>
    </source>
</evidence>
<dbReference type="AlphaFoldDB" id="A0A1H5NQB3"/>
<protein>
    <submittedName>
        <fullName evidence="1">Anhydro-N-acetylmuramic acid kinase</fullName>
    </submittedName>
</protein>
<gene>
    <name evidence="1" type="ORF">SAMN04488034_10576</name>
</gene>